<keyword evidence="1" id="KW-1133">Transmembrane helix</keyword>
<feature type="transmembrane region" description="Helical" evidence="1">
    <location>
        <begin position="22"/>
        <end position="46"/>
    </location>
</feature>
<dbReference type="OrthoDB" id="9810176at2"/>
<dbReference type="InterPro" id="IPR019206">
    <property type="entry name" value="DUF2085_TM"/>
</dbReference>
<keyword evidence="1" id="KW-0472">Membrane</keyword>
<name>A0A174SIQ2_9FIRM</name>
<dbReference type="EMBL" id="CZAY01000019">
    <property type="protein sequence ID" value="CUP95797.1"/>
    <property type="molecule type" value="Genomic_DNA"/>
</dbReference>
<protein>
    <submittedName>
        <fullName evidence="2">Predicted membrane protein</fullName>
    </submittedName>
</protein>
<proteinExistence type="predicted"/>
<feature type="transmembrane region" description="Helical" evidence="1">
    <location>
        <begin position="53"/>
        <end position="70"/>
    </location>
</feature>
<dbReference type="Proteomes" id="UP000095485">
    <property type="component" value="Unassembled WGS sequence"/>
</dbReference>
<organism evidence="2 3">
    <name type="scientific">Dorea longicatena</name>
    <dbReference type="NCBI Taxonomy" id="88431"/>
    <lineage>
        <taxon>Bacteria</taxon>
        <taxon>Bacillati</taxon>
        <taxon>Bacillota</taxon>
        <taxon>Clostridia</taxon>
        <taxon>Lachnospirales</taxon>
        <taxon>Lachnospiraceae</taxon>
        <taxon>Dorea</taxon>
    </lineage>
</organism>
<sequence>MNIGARLGCHQMPERSFFYKGYQFPLCARCTGLVIGYLMGILIYFLKIINWEIAILLCIPLVIDGGSQYLKWRMSNQRLRLITGILCGIGIMVLEIPAMKLLIGGTIDEMSKLWK</sequence>
<accession>A0A174SIQ2</accession>
<gene>
    <name evidence="2" type="ORF">ERS852526_02418</name>
</gene>
<evidence type="ECO:0000256" key="1">
    <source>
        <dbReference type="SAM" id="Phobius"/>
    </source>
</evidence>
<evidence type="ECO:0000313" key="2">
    <source>
        <dbReference type="EMBL" id="CUP95797.1"/>
    </source>
</evidence>
<keyword evidence="1" id="KW-0812">Transmembrane</keyword>
<feature type="transmembrane region" description="Helical" evidence="1">
    <location>
        <begin position="82"/>
        <end position="103"/>
    </location>
</feature>
<evidence type="ECO:0000313" key="3">
    <source>
        <dbReference type="Proteomes" id="UP000095485"/>
    </source>
</evidence>
<reference evidence="2 3" key="1">
    <citation type="submission" date="2015-09" db="EMBL/GenBank/DDBJ databases">
        <authorList>
            <consortium name="Pathogen Informatics"/>
        </authorList>
    </citation>
    <scope>NUCLEOTIDE SEQUENCE [LARGE SCALE GENOMIC DNA]</scope>
    <source>
        <strain evidence="2 3">2789STDY5834914</strain>
    </source>
</reference>
<dbReference type="Pfam" id="PF09858">
    <property type="entry name" value="DUF2085"/>
    <property type="match status" value="1"/>
</dbReference>
<dbReference type="AlphaFoldDB" id="A0A174SIQ2"/>